<comment type="caution">
    <text evidence="2">The sequence shown here is derived from an EMBL/GenBank/DDBJ whole genome shotgun (WGS) entry which is preliminary data.</text>
</comment>
<dbReference type="EMBL" id="JFBM01000054">
    <property type="protein sequence ID" value="KFU75866.1"/>
    <property type="molecule type" value="Genomic_DNA"/>
</dbReference>
<keyword evidence="3" id="KW-1185">Reference proteome</keyword>
<dbReference type="Proteomes" id="UP000256220">
    <property type="component" value="Unassembled WGS sequence"/>
</dbReference>
<proteinExistence type="predicted"/>
<evidence type="ECO:0000313" key="2">
    <source>
        <dbReference type="EMBL" id="KFU75866.1"/>
    </source>
</evidence>
<dbReference type="InterPro" id="IPR046259">
    <property type="entry name" value="DUF6292"/>
</dbReference>
<accession>A0A2P2FGL1</accession>
<protein>
    <recommendedName>
        <fullName evidence="1">DUF6292 domain-containing protein</fullName>
    </recommendedName>
</protein>
<name>A0A2P2FGL1_AMYLU</name>
<dbReference type="Pfam" id="PF19809">
    <property type="entry name" value="DUF6292"/>
    <property type="match status" value="1"/>
</dbReference>
<evidence type="ECO:0000259" key="1">
    <source>
        <dbReference type="Pfam" id="PF19809"/>
    </source>
</evidence>
<gene>
    <name evidence="2" type="ORF">BB31_39405</name>
</gene>
<evidence type="ECO:0000313" key="3">
    <source>
        <dbReference type="Proteomes" id="UP000256220"/>
    </source>
</evidence>
<feature type="domain" description="DUF6292" evidence="1">
    <location>
        <begin position="15"/>
        <end position="101"/>
    </location>
</feature>
<organism evidence="2 3">
    <name type="scientific">Amycolatopsis lurida NRRL 2430</name>
    <dbReference type="NCBI Taxonomy" id="1460371"/>
    <lineage>
        <taxon>Bacteria</taxon>
        <taxon>Bacillati</taxon>
        <taxon>Actinomycetota</taxon>
        <taxon>Actinomycetes</taxon>
        <taxon>Pseudonocardiales</taxon>
        <taxon>Pseudonocardiaceae</taxon>
        <taxon>Amycolatopsis</taxon>
    </lineage>
</organism>
<dbReference type="AlphaFoldDB" id="A0A2P2FGL1"/>
<reference evidence="2 3" key="1">
    <citation type="journal article" date="2014" name="Genome Announc.">
        <title>Draft Genome Sequence of Amycolatopsis lurida NRRL 2430, Producer of the Glycopeptide Family Antibiotic Ristocetin.</title>
        <authorList>
            <person name="Kwun M.J."/>
            <person name="Hong H.J."/>
        </authorList>
    </citation>
    <scope>NUCLEOTIDE SEQUENCE [LARGE SCALE GENOMIC DNA]</scope>
    <source>
        <strain evidence="2 3">NRRL 2430</strain>
    </source>
</reference>
<sequence>MPVRHPHTRDAVWGYLAEVTEVLGVGLESCTVDHDSPVSAYVALDERLPTHPERDVALLWDEIHGWAVAIETHSGEDLIVLRYLGGKTATPRPAQVARFLRAVREDDHSVGQLTPPDFGGLSAAHA</sequence>
<dbReference type="RefSeq" id="WP_034323291.1">
    <property type="nucleotide sequence ID" value="NZ_JFBM01000054.1"/>
</dbReference>